<evidence type="ECO:0000256" key="2">
    <source>
        <dbReference type="SAM" id="Phobius"/>
    </source>
</evidence>
<reference evidence="3 4" key="1">
    <citation type="submission" date="2016-11" db="EMBL/GenBank/DDBJ databases">
        <authorList>
            <person name="Varghese N."/>
            <person name="Submissions S."/>
        </authorList>
    </citation>
    <scope>NUCLEOTIDE SEQUENCE [LARGE SCALE GENOMIC DNA]</scope>
    <source>
        <strain evidence="3 4">PA</strain>
    </source>
</reference>
<name>A0ABY1I4W2_9ACTO</name>
<feature type="transmembrane region" description="Helical" evidence="2">
    <location>
        <begin position="113"/>
        <end position="135"/>
    </location>
</feature>
<dbReference type="PANTHER" id="PTHR34980:SF2">
    <property type="entry name" value="INNER MEMBRANE PROTEIN YHAH-RELATED"/>
    <property type="match status" value="1"/>
</dbReference>
<proteinExistence type="predicted"/>
<dbReference type="Pfam" id="PF05656">
    <property type="entry name" value="DUF805"/>
    <property type="match status" value="1"/>
</dbReference>
<protein>
    <submittedName>
        <fullName evidence="3">Uncharacterized membrane protein YhaH, DUF805 family</fullName>
    </submittedName>
</protein>
<dbReference type="RefSeq" id="WP_073451808.1">
    <property type="nucleotide sequence ID" value="NZ_FQYL01000003.1"/>
</dbReference>
<dbReference type="PANTHER" id="PTHR34980">
    <property type="entry name" value="INNER MEMBRANE PROTEIN-RELATED-RELATED"/>
    <property type="match status" value="1"/>
</dbReference>
<gene>
    <name evidence="3" type="ORF">SAMN05216246_103119</name>
</gene>
<dbReference type="Proteomes" id="UP000184390">
    <property type="component" value="Unassembled WGS sequence"/>
</dbReference>
<evidence type="ECO:0000256" key="1">
    <source>
        <dbReference type="SAM" id="MobiDB-lite"/>
    </source>
</evidence>
<feature type="transmembrane region" description="Helical" evidence="2">
    <location>
        <begin position="155"/>
        <end position="173"/>
    </location>
</feature>
<feature type="transmembrane region" description="Helical" evidence="2">
    <location>
        <begin position="78"/>
        <end position="101"/>
    </location>
</feature>
<keyword evidence="2" id="KW-1133">Transmembrane helix</keyword>
<keyword evidence="4" id="KW-1185">Reference proteome</keyword>
<dbReference type="InterPro" id="IPR008523">
    <property type="entry name" value="DUF805"/>
</dbReference>
<keyword evidence="2" id="KW-0812">Transmembrane</keyword>
<keyword evidence="2" id="KW-0472">Membrane</keyword>
<evidence type="ECO:0000313" key="4">
    <source>
        <dbReference type="Proteomes" id="UP000184390"/>
    </source>
</evidence>
<sequence length="186" mass="19762">MSVPYGNSQPPQDPSPQPGYPMGAPAYGVPYGAPQMAMLPPELAALPGASFGEAVRRFFHRYAQFRGAASVSELLWPWLLQILVGGGCMAVGATAMSAGAIPARDGAGSTAEPWAIIITTICVVAATAFGLAIIVPSISVEVRRLHDVGKSGGWWFIRFVPLIGMIWLLVLLLSSSKPELFRPEWA</sequence>
<accession>A0ABY1I4W2</accession>
<dbReference type="EMBL" id="FQYL01000003">
    <property type="protein sequence ID" value="SHI60557.1"/>
    <property type="molecule type" value="Genomic_DNA"/>
</dbReference>
<organism evidence="3 4">
    <name type="scientific">Actinomyces denticolens</name>
    <dbReference type="NCBI Taxonomy" id="52767"/>
    <lineage>
        <taxon>Bacteria</taxon>
        <taxon>Bacillati</taxon>
        <taxon>Actinomycetota</taxon>
        <taxon>Actinomycetes</taxon>
        <taxon>Actinomycetales</taxon>
        <taxon>Actinomycetaceae</taxon>
        <taxon>Actinomyces</taxon>
    </lineage>
</organism>
<feature type="region of interest" description="Disordered" evidence="1">
    <location>
        <begin position="1"/>
        <end position="20"/>
    </location>
</feature>
<evidence type="ECO:0000313" key="3">
    <source>
        <dbReference type="EMBL" id="SHI60557.1"/>
    </source>
</evidence>
<comment type="caution">
    <text evidence="3">The sequence shown here is derived from an EMBL/GenBank/DDBJ whole genome shotgun (WGS) entry which is preliminary data.</text>
</comment>